<accession>A0A1M3TP44</accession>
<feature type="region of interest" description="Disordered" evidence="1">
    <location>
        <begin position="63"/>
        <end position="87"/>
    </location>
</feature>
<feature type="compositionally biased region" description="Low complexity" evidence="1">
    <location>
        <begin position="66"/>
        <end position="78"/>
    </location>
</feature>
<proteinExistence type="predicted"/>
<sequence length="87" mass="10020">MCSIFCFLIKERMLSRHCNLRSNNNSASISKNRQTKTNGPNTNHYYPRDTPLCRHCGKSRHKHMLSSHYPSSPVSSFPILQLPSAMR</sequence>
<evidence type="ECO:0000313" key="2">
    <source>
        <dbReference type="EMBL" id="OJZ88627.1"/>
    </source>
</evidence>
<reference evidence="3" key="1">
    <citation type="journal article" date="2017" name="Genome Biol.">
        <title>Comparative genomics reveals high biological diversity and specific adaptations in the industrially and medically important fungal genus Aspergillus.</title>
        <authorList>
            <person name="de Vries R.P."/>
            <person name="Riley R."/>
            <person name="Wiebenga A."/>
            <person name="Aguilar-Osorio G."/>
            <person name="Amillis S."/>
            <person name="Uchima C.A."/>
            <person name="Anderluh G."/>
            <person name="Asadollahi M."/>
            <person name="Askin M."/>
            <person name="Barry K."/>
            <person name="Battaglia E."/>
            <person name="Bayram O."/>
            <person name="Benocci T."/>
            <person name="Braus-Stromeyer S.A."/>
            <person name="Caldana C."/>
            <person name="Canovas D."/>
            <person name="Cerqueira G.C."/>
            <person name="Chen F."/>
            <person name="Chen W."/>
            <person name="Choi C."/>
            <person name="Clum A."/>
            <person name="Dos Santos R.A."/>
            <person name="Damasio A.R."/>
            <person name="Diallinas G."/>
            <person name="Emri T."/>
            <person name="Fekete E."/>
            <person name="Flipphi M."/>
            <person name="Freyberg S."/>
            <person name="Gallo A."/>
            <person name="Gournas C."/>
            <person name="Habgood R."/>
            <person name="Hainaut M."/>
            <person name="Harispe M.L."/>
            <person name="Henrissat B."/>
            <person name="Hilden K.S."/>
            <person name="Hope R."/>
            <person name="Hossain A."/>
            <person name="Karabika E."/>
            <person name="Karaffa L."/>
            <person name="Karanyi Z."/>
            <person name="Krasevec N."/>
            <person name="Kuo A."/>
            <person name="Kusch H."/>
            <person name="LaButti K."/>
            <person name="Lagendijk E.L."/>
            <person name="Lapidus A."/>
            <person name="Levasseur A."/>
            <person name="Lindquist E."/>
            <person name="Lipzen A."/>
            <person name="Logrieco A.F."/>
            <person name="MacCabe A."/>
            <person name="Maekelae M.R."/>
            <person name="Malavazi I."/>
            <person name="Melin P."/>
            <person name="Meyer V."/>
            <person name="Mielnichuk N."/>
            <person name="Miskei M."/>
            <person name="Molnar A.P."/>
            <person name="Mule G."/>
            <person name="Ngan C.Y."/>
            <person name="Orejas M."/>
            <person name="Orosz E."/>
            <person name="Ouedraogo J.P."/>
            <person name="Overkamp K.M."/>
            <person name="Park H.-S."/>
            <person name="Perrone G."/>
            <person name="Piumi F."/>
            <person name="Punt P.J."/>
            <person name="Ram A.F."/>
            <person name="Ramon A."/>
            <person name="Rauscher S."/>
            <person name="Record E."/>
            <person name="Riano-Pachon D.M."/>
            <person name="Robert V."/>
            <person name="Roehrig J."/>
            <person name="Ruller R."/>
            <person name="Salamov A."/>
            <person name="Salih N.S."/>
            <person name="Samson R.A."/>
            <person name="Sandor E."/>
            <person name="Sanguinetti M."/>
            <person name="Schuetze T."/>
            <person name="Sepcic K."/>
            <person name="Shelest E."/>
            <person name="Sherlock G."/>
            <person name="Sophianopoulou V."/>
            <person name="Squina F.M."/>
            <person name="Sun H."/>
            <person name="Susca A."/>
            <person name="Todd R.B."/>
            <person name="Tsang A."/>
            <person name="Unkles S.E."/>
            <person name="van de Wiele N."/>
            <person name="van Rossen-Uffink D."/>
            <person name="Oliveira J.V."/>
            <person name="Vesth T.C."/>
            <person name="Visser J."/>
            <person name="Yu J.-H."/>
            <person name="Zhou M."/>
            <person name="Andersen M.R."/>
            <person name="Archer D.B."/>
            <person name="Baker S.E."/>
            <person name="Benoit I."/>
            <person name="Brakhage A.A."/>
            <person name="Braus G.H."/>
            <person name="Fischer R."/>
            <person name="Frisvad J.C."/>
            <person name="Goldman G.H."/>
            <person name="Houbraken J."/>
            <person name="Oakley B."/>
            <person name="Pocsi I."/>
            <person name="Scazzocchio C."/>
            <person name="Seiboth B."/>
            <person name="vanKuyk P.A."/>
            <person name="Wortman J."/>
            <person name="Dyer P.S."/>
            <person name="Grigoriev I.V."/>
        </authorList>
    </citation>
    <scope>NUCLEOTIDE SEQUENCE [LARGE SCALE GENOMIC DNA]</scope>
    <source>
        <strain evidence="3">CBS 106.47</strain>
    </source>
</reference>
<feature type="region of interest" description="Disordered" evidence="1">
    <location>
        <begin position="22"/>
        <end position="46"/>
    </location>
</feature>
<protein>
    <submittedName>
        <fullName evidence="2">Uncharacterized protein</fullName>
    </submittedName>
</protein>
<dbReference type="VEuPathDB" id="FungiDB:ASPFODRAFT_549853"/>
<gene>
    <name evidence="2" type="ORF">ASPFODRAFT_549853</name>
</gene>
<evidence type="ECO:0000313" key="3">
    <source>
        <dbReference type="Proteomes" id="UP000184063"/>
    </source>
</evidence>
<evidence type="ECO:0000256" key="1">
    <source>
        <dbReference type="SAM" id="MobiDB-lite"/>
    </source>
</evidence>
<name>A0A1M3TP44_ASPLC</name>
<dbReference type="EMBL" id="KV878239">
    <property type="protein sequence ID" value="OJZ88627.1"/>
    <property type="molecule type" value="Genomic_DNA"/>
</dbReference>
<organism evidence="2 3">
    <name type="scientific">Aspergillus luchuensis (strain CBS 106.47)</name>
    <dbReference type="NCBI Taxonomy" id="1137211"/>
    <lineage>
        <taxon>Eukaryota</taxon>
        <taxon>Fungi</taxon>
        <taxon>Dikarya</taxon>
        <taxon>Ascomycota</taxon>
        <taxon>Pezizomycotina</taxon>
        <taxon>Eurotiomycetes</taxon>
        <taxon>Eurotiomycetidae</taxon>
        <taxon>Eurotiales</taxon>
        <taxon>Aspergillaceae</taxon>
        <taxon>Aspergillus</taxon>
        <taxon>Aspergillus subgen. Circumdati</taxon>
    </lineage>
</organism>
<dbReference type="AlphaFoldDB" id="A0A1M3TP44"/>
<dbReference type="Proteomes" id="UP000184063">
    <property type="component" value="Unassembled WGS sequence"/>
</dbReference>
<feature type="compositionally biased region" description="Polar residues" evidence="1">
    <location>
        <begin position="22"/>
        <end position="44"/>
    </location>
</feature>